<dbReference type="GO" id="GO:0010181">
    <property type="term" value="F:FMN binding"/>
    <property type="evidence" value="ECO:0007669"/>
    <property type="project" value="InterPro"/>
</dbReference>
<dbReference type="InterPro" id="IPR012349">
    <property type="entry name" value="Split_barrel_FMN-bd"/>
</dbReference>
<dbReference type="Pfam" id="PF12766">
    <property type="entry name" value="Pyridox_oxase_2"/>
    <property type="match status" value="1"/>
</dbReference>
<feature type="region of interest" description="Disordered" evidence="1">
    <location>
        <begin position="151"/>
        <end position="181"/>
    </location>
</feature>
<dbReference type="Proteomes" id="UP000320762">
    <property type="component" value="Unassembled WGS sequence"/>
</dbReference>
<sequence length="228" mass="25057">MGEPQWKTSIAQALSQRVGAANRILQLTSIDASDSRRPYIRSLFFHSFISAAAKPSLPVLVAPVDIRTPKLAQLVAHPCVRLSWYIPETGEQYNISGIASILPSPTDSMYPHYAFAIRCPEANSGLQALAEEDFDWDGLRRSVYDSLEPTTQRSFASPRLPGSPVSGEEADPSDGAQTSQGDAALSNMGLLVVDPAEVEVLETREWPATRRTRFWRTREGGWGSELLV</sequence>
<evidence type="ECO:0000259" key="2">
    <source>
        <dbReference type="Pfam" id="PF12766"/>
    </source>
</evidence>
<dbReference type="InterPro" id="IPR024624">
    <property type="entry name" value="Pyridox_Oxase_Alr4036_FMN-bd"/>
</dbReference>
<evidence type="ECO:0000313" key="3">
    <source>
        <dbReference type="EMBL" id="TRM61587.1"/>
    </source>
</evidence>
<dbReference type="SUPFAM" id="SSF50475">
    <property type="entry name" value="FMN-binding split barrel"/>
    <property type="match status" value="1"/>
</dbReference>
<organism evidence="3 4">
    <name type="scientific">Schizophyllum amplum</name>
    <dbReference type="NCBI Taxonomy" id="97359"/>
    <lineage>
        <taxon>Eukaryota</taxon>
        <taxon>Fungi</taxon>
        <taxon>Dikarya</taxon>
        <taxon>Basidiomycota</taxon>
        <taxon>Agaricomycotina</taxon>
        <taxon>Agaricomycetes</taxon>
        <taxon>Agaricomycetidae</taxon>
        <taxon>Agaricales</taxon>
        <taxon>Schizophyllaceae</taxon>
        <taxon>Schizophyllum</taxon>
    </lineage>
</organism>
<comment type="caution">
    <text evidence="3">The sequence shown here is derived from an EMBL/GenBank/DDBJ whole genome shotgun (WGS) entry which is preliminary data.</text>
</comment>
<keyword evidence="4" id="KW-1185">Reference proteome</keyword>
<dbReference type="STRING" id="97359.A0A550C9V7"/>
<evidence type="ECO:0000256" key="1">
    <source>
        <dbReference type="SAM" id="MobiDB-lite"/>
    </source>
</evidence>
<dbReference type="PANTHER" id="PTHR28243">
    <property type="entry name" value="AGL049CP"/>
    <property type="match status" value="1"/>
</dbReference>
<dbReference type="AlphaFoldDB" id="A0A550C9V7"/>
<protein>
    <recommendedName>
        <fullName evidence="2">Pyridoxamine 5'-phosphate oxidase Alr4036 family FMN-binding domain-containing protein</fullName>
    </recommendedName>
</protein>
<accession>A0A550C9V7</accession>
<gene>
    <name evidence="3" type="ORF">BD626DRAFT_405682</name>
</gene>
<dbReference type="PANTHER" id="PTHR28243:SF1">
    <property type="entry name" value="PYRIDOXAMINE 5'-PHOSPHATE OXIDASE ALR4036 FAMILY FMN-BINDING DOMAIN-CONTAINING PROTEIN"/>
    <property type="match status" value="1"/>
</dbReference>
<name>A0A550C9V7_9AGAR</name>
<dbReference type="Gene3D" id="2.30.110.10">
    <property type="entry name" value="Electron Transport, Fmn-binding Protein, Chain A"/>
    <property type="match status" value="1"/>
</dbReference>
<evidence type="ECO:0000313" key="4">
    <source>
        <dbReference type="Proteomes" id="UP000320762"/>
    </source>
</evidence>
<dbReference type="EMBL" id="VDMD01000016">
    <property type="protein sequence ID" value="TRM61587.1"/>
    <property type="molecule type" value="Genomic_DNA"/>
</dbReference>
<reference evidence="3 4" key="1">
    <citation type="journal article" date="2019" name="New Phytol.">
        <title>Comparative genomics reveals unique wood-decay strategies and fruiting body development in the Schizophyllaceae.</title>
        <authorList>
            <person name="Almasi E."/>
            <person name="Sahu N."/>
            <person name="Krizsan K."/>
            <person name="Balint B."/>
            <person name="Kovacs G.M."/>
            <person name="Kiss B."/>
            <person name="Cseklye J."/>
            <person name="Drula E."/>
            <person name="Henrissat B."/>
            <person name="Nagy I."/>
            <person name="Chovatia M."/>
            <person name="Adam C."/>
            <person name="LaButti K."/>
            <person name="Lipzen A."/>
            <person name="Riley R."/>
            <person name="Grigoriev I.V."/>
            <person name="Nagy L.G."/>
        </authorList>
    </citation>
    <scope>NUCLEOTIDE SEQUENCE [LARGE SCALE GENOMIC DNA]</scope>
    <source>
        <strain evidence="3 4">NL-1724</strain>
    </source>
</reference>
<proteinExistence type="predicted"/>
<dbReference type="OrthoDB" id="2875975at2759"/>
<feature type="domain" description="Pyridoxamine 5'-phosphate oxidase Alr4036 family FMN-binding" evidence="2">
    <location>
        <begin position="4"/>
        <end position="102"/>
    </location>
</feature>